<reference evidence="1" key="1">
    <citation type="submission" date="2021-05" db="EMBL/GenBank/DDBJ databases">
        <title>Energy efficiency and biological interactions define the core microbiome of deep oligotrophic groundwater.</title>
        <authorList>
            <person name="Mehrshad M."/>
            <person name="Lopez-Fernandez M."/>
            <person name="Bell E."/>
            <person name="Bernier-Latmani R."/>
            <person name="Bertilsson S."/>
            <person name="Dopson M."/>
        </authorList>
    </citation>
    <scope>NUCLEOTIDE SEQUENCE</scope>
    <source>
        <strain evidence="1">Modern_marine.mb.64</strain>
    </source>
</reference>
<dbReference type="EMBL" id="JAHJDP010000027">
    <property type="protein sequence ID" value="MBU2690243.1"/>
    <property type="molecule type" value="Genomic_DNA"/>
</dbReference>
<comment type="caution">
    <text evidence="1">The sequence shown here is derived from an EMBL/GenBank/DDBJ whole genome shotgun (WGS) entry which is preliminary data.</text>
</comment>
<protein>
    <submittedName>
        <fullName evidence="1">Uncharacterized protein</fullName>
    </submittedName>
</protein>
<accession>A0A948RSL3</accession>
<organism evidence="1 2">
    <name type="scientific">Eiseniibacteriota bacterium</name>
    <dbReference type="NCBI Taxonomy" id="2212470"/>
    <lineage>
        <taxon>Bacteria</taxon>
        <taxon>Candidatus Eiseniibacteriota</taxon>
    </lineage>
</organism>
<dbReference type="Proteomes" id="UP000777784">
    <property type="component" value="Unassembled WGS sequence"/>
</dbReference>
<sequence>MMTRTKRTIAQRTRPILGVATDITSPRLRRAIARVFRAIQKHPKDWARLRRRVRGILLKDLIDNDPSCLGMWVTDSREKKLFLAERRCRSLPLDPKFHVPGHILISTGVDRLPWPRLVALIAHECGHAVTREHEFNKRDGHDSEWSSELCADRHAFRWGFEREMRVFAQHRDFGHHAVLPGEIIWQEGIAFKVDRYFYLRRCPDRDDPENLES</sequence>
<name>A0A948RSL3_UNCEI</name>
<evidence type="ECO:0000313" key="1">
    <source>
        <dbReference type="EMBL" id="MBU2690243.1"/>
    </source>
</evidence>
<proteinExistence type="predicted"/>
<gene>
    <name evidence="1" type="ORF">KJ970_04885</name>
</gene>
<dbReference type="AlphaFoldDB" id="A0A948RSL3"/>
<evidence type="ECO:0000313" key="2">
    <source>
        <dbReference type="Proteomes" id="UP000777784"/>
    </source>
</evidence>